<dbReference type="GO" id="GO:0009166">
    <property type="term" value="P:nucleotide catabolic process"/>
    <property type="evidence" value="ECO:0007669"/>
    <property type="project" value="InterPro"/>
</dbReference>
<dbReference type="Pfam" id="PF00149">
    <property type="entry name" value="Metallophos"/>
    <property type="match status" value="1"/>
</dbReference>
<evidence type="ECO:0000313" key="2">
    <source>
        <dbReference type="EMBL" id="KEZ89000.1"/>
    </source>
</evidence>
<evidence type="ECO:0000259" key="1">
    <source>
        <dbReference type="Pfam" id="PF00149"/>
    </source>
</evidence>
<dbReference type="AlphaFoldDB" id="A0A084JJ66"/>
<name>A0A084JJ66_9FIRM</name>
<sequence>MEKQARIYYTSDVHGYLFPTSYGDREERPMGLLNCISNFKKDGNTLVFDGGDTLQGAPFATYTTSRKEAVPGIHPIAMVYNEAGYDAVVPGNHDFNFGYECLAEYVQALK</sequence>
<accession>A0A084JJ66</accession>
<dbReference type="RefSeq" id="WP_038283361.1">
    <property type="nucleotide sequence ID" value="NZ_JPME01000022.1"/>
</dbReference>
<evidence type="ECO:0000313" key="3">
    <source>
        <dbReference type="Proteomes" id="UP000028525"/>
    </source>
</evidence>
<dbReference type="SUPFAM" id="SSF56300">
    <property type="entry name" value="Metallo-dependent phosphatases"/>
    <property type="match status" value="1"/>
</dbReference>
<dbReference type="InterPro" id="IPR006179">
    <property type="entry name" value="5_nucleotidase/apyrase"/>
</dbReference>
<dbReference type="PANTHER" id="PTHR11575">
    <property type="entry name" value="5'-NUCLEOTIDASE-RELATED"/>
    <property type="match status" value="1"/>
</dbReference>
<feature type="domain" description="Calcineurin-like phosphoesterase" evidence="1">
    <location>
        <begin position="6"/>
        <end position="104"/>
    </location>
</feature>
<dbReference type="InterPro" id="IPR029052">
    <property type="entry name" value="Metallo-depent_PP-like"/>
</dbReference>
<dbReference type="STRING" id="29354.IO98_17810"/>
<dbReference type="PANTHER" id="PTHR11575:SF6">
    <property type="entry name" value="2',3'-CYCLIC-NUCLEOTIDE 2'-PHOSPHODIESTERASE_3'-NUCLEOTIDASE"/>
    <property type="match status" value="1"/>
</dbReference>
<comment type="caution">
    <text evidence="2">The sequence shown here is derived from an EMBL/GenBank/DDBJ whole genome shotgun (WGS) entry which is preliminary data.</text>
</comment>
<dbReference type="EMBL" id="JPME01000022">
    <property type="protein sequence ID" value="KEZ89000.1"/>
    <property type="molecule type" value="Genomic_DNA"/>
</dbReference>
<proteinExistence type="predicted"/>
<protein>
    <submittedName>
        <fullName evidence="2">5'-nucleotidase</fullName>
    </submittedName>
</protein>
<gene>
    <name evidence="2" type="ORF">IO98_17810</name>
</gene>
<organism evidence="2 3">
    <name type="scientific">Lacrimispora celerecrescens</name>
    <dbReference type="NCBI Taxonomy" id="29354"/>
    <lineage>
        <taxon>Bacteria</taxon>
        <taxon>Bacillati</taxon>
        <taxon>Bacillota</taxon>
        <taxon>Clostridia</taxon>
        <taxon>Lachnospirales</taxon>
        <taxon>Lachnospiraceae</taxon>
        <taxon>Lacrimispora</taxon>
    </lineage>
</organism>
<dbReference type="GO" id="GO:0016787">
    <property type="term" value="F:hydrolase activity"/>
    <property type="evidence" value="ECO:0007669"/>
    <property type="project" value="InterPro"/>
</dbReference>
<dbReference type="InterPro" id="IPR004843">
    <property type="entry name" value="Calcineurin-like_PHP"/>
</dbReference>
<dbReference type="GO" id="GO:0030288">
    <property type="term" value="C:outer membrane-bounded periplasmic space"/>
    <property type="evidence" value="ECO:0007669"/>
    <property type="project" value="TreeGrafter"/>
</dbReference>
<reference evidence="2 3" key="1">
    <citation type="submission" date="2014-07" db="EMBL/GenBank/DDBJ databases">
        <title>Draft genome of Clostridium celerecrescens 152B isolated from sediments associated with methane hydrate from Krishna Godavari basin.</title>
        <authorList>
            <person name="Honkalas V.S."/>
            <person name="Dabir A.P."/>
            <person name="Arora P."/>
            <person name="Dhakephalkar P.K."/>
        </authorList>
    </citation>
    <scope>NUCLEOTIDE SEQUENCE [LARGE SCALE GENOMIC DNA]</scope>
    <source>
        <strain evidence="2 3">152B</strain>
    </source>
</reference>
<keyword evidence="3" id="KW-1185">Reference proteome</keyword>
<feature type="non-terminal residue" evidence="2">
    <location>
        <position position="110"/>
    </location>
</feature>
<dbReference type="Proteomes" id="UP000028525">
    <property type="component" value="Unassembled WGS sequence"/>
</dbReference>
<dbReference type="Gene3D" id="3.60.21.10">
    <property type="match status" value="1"/>
</dbReference>